<dbReference type="GeneID" id="79270619"/>
<dbReference type="EMBL" id="JBHTAG010000003">
    <property type="protein sequence ID" value="MFC7098453.1"/>
    <property type="molecule type" value="Genomic_DNA"/>
</dbReference>
<dbReference type="AlphaFoldDB" id="A0ABD5X1K1"/>
<name>A0ABD5X1K1_9EURY</name>
<keyword evidence="2" id="KW-1185">Reference proteome</keyword>
<comment type="caution">
    <text evidence="1">The sequence shown here is derived from an EMBL/GenBank/DDBJ whole genome shotgun (WGS) entry which is preliminary data.</text>
</comment>
<dbReference type="Proteomes" id="UP001596388">
    <property type="component" value="Unassembled WGS sequence"/>
</dbReference>
<dbReference type="InterPro" id="IPR055709">
    <property type="entry name" value="DUF7285"/>
</dbReference>
<sequence length="142" mass="14111">MSRSSSSRERGLAEPSAALAAVLAVSVGLSAYALVLDGAATGGGPAAEPLLERVHDRTTVGGVADPDRFVTVGGGALTGEAHANATLAVAGRRWSVGATPPDRADGGGPTGAVDRAVAARRVGVALGPGRVRPGELRVVVWR</sequence>
<gene>
    <name evidence="1" type="ORF">ACFQKD_14180</name>
</gene>
<organism evidence="1 2">
    <name type="scientific">Halobaculum marinum</name>
    <dbReference type="NCBI Taxonomy" id="3031996"/>
    <lineage>
        <taxon>Archaea</taxon>
        <taxon>Methanobacteriati</taxon>
        <taxon>Methanobacteriota</taxon>
        <taxon>Stenosarchaea group</taxon>
        <taxon>Halobacteria</taxon>
        <taxon>Halobacteriales</taxon>
        <taxon>Haloferacaceae</taxon>
        <taxon>Halobaculum</taxon>
    </lineage>
</organism>
<dbReference type="Pfam" id="PF23956">
    <property type="entry name" value="DUF7285"/>
    <property type="match status" value="1"/>
</dbReference>
<evidence type="ECO:0000313" key="2">
    <source>
        <dbReference type="Proteomes" id="UP001596388"/>
    </source>
</evidence>
<accession>A0ABD5X1K1</accession>
<dbReference type="RefSeq" id="WP_276237026.1">
    <property type="nucleotide sequence ID" value="NZ_CP119989.1"/>
</dbReference>
<evidence type="ECO:0000313" key="1">
    <source>
        <dbReference type="EMBL" id="MFC7098453.1"/>
    </source>
</evidence>
<proteinExistence type="predicted"/>
<protein>
    <submittedName>
        <fullName evidence="1">Uncharacterized protein</fullName>
    </submittedName>
</protein>
<reference evidence="1 2" key="1">
    <citation type="journal article" date="2019" name="Int. J. Syst. Evol. Microbiol.">
        <title>The Global Catalogue of Microorganisms (GCM) 10K type strain sequencing project: providing services to taxonomists for standard genome sequencing and annotation.</title>
        <authorList>
            <consortium name="The Broad Institute Genomics Platform"/>
            <consortium name="The Broad Institute Genome Sequencing Center for Infectious Disease"/>
            <person name="Wu L."/>
            <person name="Ma J."/>
        </authorList>
    </citation>
    <scope>NUCLEOTIDE SEQUENCE [LARGE SCALE GENOMIC DNA]</scope>
    <source>
        <strain evidence="1 2">DT55</strain>
    </source>
</reference>